<dbReference type="GO" id="GO:0015689">
    <property type="term" value="P:molybdate ion transport"/>
    <property type="evidence" value="ECO:0007669"/>
    <property type="project" value="UniProtKB-UniRule"/>
</dbReference>
<organism evidence="8 9">
    <name type="scientific">Acidihalobacter prosperus</name>
    <dbReference type="NCBI Taxonomy" id="160660"/>
    <lineage>
        <taxon>Bacteria</taxon>
        <taxon>Pseudomonadati</taxon>
        <taxon>Pseudomonadota</taxon>
        <taxon>Gammaproteobacteria</taxon>
        <taxon>Chromatiales</taxon>
        <taxon>Ectothiorhodospiraceae</taxon>
        <taxon>Acidihalobacter</taxon>
    </lineage>
</organism>
<dbReference type="InterPro" id="IPR051815">
    <property type="entry name" value="Molybdate_resp_trans_reg"/>
</dbReference>
<accession>A0A1A6C7R3</accession>
<dbReference type="InterPro" id="IPR005116">
    <property type="entry name" value="Transp-assoc_OB_typ1"/>
</dbReference>
<dbReference type="GO" id="GO:0030151">
    <property type="term" value="F:molybdenum ion binding"/>
    <property type="evidence" value="ECO:0007669"/>
    <property type="project" value="UniProtKB-UniRule"/>
</dbReference>
<keyword evidence="3 5" id="KW-0500">Molybdenum</keyword>
<evidence type="ECO:0000256" key="4">
    <source>
        <dbReference type="ARBA" id="ARBA00022737"/>
    </source>
</evidence>
<dbReference type="InterPro" id="IPR000847">
    <property type="entry name" value="LysR_HTH_N"/>
</dbReference>
<evidence type="ECO:0000313" key="8">
    <source>
        <dbReference type="EMBL" id="OBS10608.1"/>
    </source>
</evidence>
<evidence type="ECO:0000256" key="2">
    <source>
        <dbReference type="ARBA" id="ARBA00022448"/>
    </source>
</evidence>
<evidence type="ECO:0000256" key="5">
    <source>
        <dbReference type="PIRNR" id="PIRNR005763"/>
    </source>
</evidence>
<sequence length="267" mass="27826">MSPDGRLGGRLSVERDGHDFLGARRIALLRAIAETGSISAAARAIGMSYKAAWDAVDAMNNLAERPLVVSGTGGRHGGGSRLTDYGQRQIAVFEVLEDEYLRMLARVEAAGEAFGEHLPWIRRLNLLTSARNQFLGRVVDLAAGPVNVEVVLDIGGTDRIAASITHPSLEALGLDLGSEAFALVKAPAVGIENAHATLAADSHNRLCGTVTRLHAGTDEAEIAIALTGGKTVVSVIDAEAFARLDLAPGATACATFDAASVLLAVAR</sequence>
<dbReference type="EMBL" id="JQSG02000001">
    <property type="protein sequence ID" value="OBS10608.1"/>
    <property type="molecule type" value="Genomic_DNA"/>
</dbReference>
<dbReference type="InterPro" id="IPR016462">
    <property type="entry name" value="ModE"/>
</dbReference>
<evidence type="ECO:0000256" key="1">
    <source>
        <dbReference type="ARBA" id="ARBA00008110"/>
    </source>
</evidence>
<dbReference type="SUPFAM" id="SSF46785">
    <property type="entry name" value="Winged helix' DNA-binding domain"/>
    <property type="match status" value="1"/>
</dbReference>
<dbReference type="NCBIfam" id="TIGR00638">
    <property type="entry name" value="Mop"/>
    <property type="match status" value="1"/>
</dbReference>
<protein>
    <submittedName>
        <fullName evidence="8">Molybdenum-dependent transcriptional regulator</fullName>
    </submittedName>
</protein>
<dbReference type="Pfam" id="PF03459">
    <property type="entry name" value="TOBE"/>
    <property type="match status" value="2"/>
</dbReference>
<dbReference type="PROSITE" id="PS51866">
    <property type="entry name" value="MOP"/>
    <property type="match status" value="2"/>
</dbReference>
<keyword evidence="9" id="KW-1185">Reference proteome</keyword>
<name>A0A1A6C7R3_9GAMM</name>
<comment type="caution">
    <text evidence="8">The sequence shown here is derived from an EMBL/GenBank/DDBJ whole genome shotgun (WGS) entry which is preliminary data.</text>
</comment>
<keyword evidence="2 5" id="KW-0813">Transport</keyword>
<evidence type="ECO:0000256" key="6">
    <source>
        <dbReference type="PIRSR" id="PIRSR005763-1"/>
    </source>
</evidence>
<feature type="domain" description="Mop" evidence="7">
    <location>
        <begin position="127"/>
        <end position="193"/>
    </location>
</feature>
<comment type="similarity">
    <text evidence="1 5">Belongs to the ModE family.</text>
</comment>
<keyword evidence="4" id="KW-0677">Repeat</keyword>
<dbReference type="Proteomes" id="UP000029273">
    <property type="component" value="Unassembled WGS sequence"/>
</dbReference>
<dbReference type="InterPro" id="IPR004606">
    <property type="entry name" value="Mop_domain"/>
</dbReference>
<dbReference type="SUPFAM" id="SSF50331">
    <property type="entry name" value="MOP-like"/>
    <property type="match status" value="2"/>
</dbReference>
<dbReference type="STRING" id="160660.BJI67_12640"/>
<dbReference type="Pfam" id="PF00126">
    <property type="entry name" value="HTH_1"/>
    <property type="match status" value="1"/>
</dbReference>
<dbReference type="PIRSF" id="PIRSF005763">
    <property type="entry name" value="Txn_reg_ModE"/>
    <property type="match status" value="1"/>
</dbReference>
<dbReference type="NCBIfam" id="TIGR00637">
    <property type="entry name" value="ModE_repress"/>
    <property type="match status" value="1"/>
</dbReference>
<dbReference type="InterPro" id="IPR036390">
    <property type="entry name" value="WH_DNA-bd_sf"/>
</dbReference>
<evidence type="ECO:0000256" key="3">
    <source>
        <dbReference type="ARBA" id="ARBA00022505"/>
    </source>
</evidence>
<evidence type="ECO:0000259" key="7">
    <source>
        <dbReference type="PROSITE" id="PS51866"/>
    </source>
</evidence>
<gene>
    <name evidence="8" type="ORF">Thpro_020324</name>
</gene>
<dbReference type="Gene3D" id="2.40.50.100">
    <property type="match status" value="2"/>
</dbReference>
<feature type="region of interest" description="Required for dimer formation and molybdate binding" evidence="6">
    <location>
        <begin position="128"/>
        <end position="136"/>
    </location>
</feature>
<evidence type="ECO:0000313" key="9">
    <source>
        <dbReference type="Proteomes" id="UP000029273"/>
    </source>
</evidence>
<dbReference type="PANTHER" id="PTHR30432">
    <property type="entry name" value="TRANSCRIPTIONAL REGULATOR MODE"/>
    <property type="match status" value="1"/>
</dbReference>
<reference evidence="8 9" key="1">
    <citation type="journal article" date="2014" name="Genome Announc.">
        <title>Draft Genome Sequence of the Iron-Oxidizing, Acidophilic, and Halotolerant 'Thiobacillus prosperus' Type Strain DSM 5130.</title>
        <authorList>
            <person name="Ossandon F.J."/>
            <person name="Cardenas J.P."/>
            <person name="Corbett M."/>
            <person name="Quatrini R."/>
            <person name="Holmes D.S."/>
            <person name="Watkin E."/>
        </authorList>
    </citation>
    <scope>NUCLEOTIDE SEQUENCE [LARGE SCALE GENOMIC DNA]</scope>
    <source>
        <strain evidence="8 9">DSM 5130</strain>
    </source>
</reference>
<dbReference type="InterPro" id="IPR008995">
    <property type="entry name" value="Mo/tungstate-bd_C_term_dom"/>
</dbReference>
<dbReference type="InterPro" id="IPR003725">
    <property type="entry name" value="ModE-bd_N"/>
</dbReference>
<feature type="domain" description="Mop" evidence="7">
    <location>
        <begin position="199"/>
        <end position="265"/>
    </location>
</feature>
<dbReference type="GO" id="GO:0003700">
    <property type="term" value="F:DNA-binding transcription factor activity"/>
    <property type="evidence" value="ECO:0007669"/>
    <property type="project" value="InterPro"/>
</dbReference>
<dbReference type="RefSeq" id="WP_038093402.1">
    <property type="nucleotide sequence ID" value="NZ_JQSG02000001.1"/>
</dbReference>
<dbReference type="AlphaFoldDB" id="A0A1A6C7R3"/>
<dbReference type="InterPro" id="IPR036388">
    <property type="entry name" value="WH-like_DNA-bd_sf"/>
</dbReference>
<proteinExistence type="inferred from homology"/>
<dbReference type="PANTHER" id="PTHR30432:SF1">
    <property type="entry name" value="DNA-BINDING TRANSCRIPTIONAL DUAL REGULATOR MODE"/>
    <property type="match status" value="1"/>
</dbReference>
<dbReference type="OrthoDB" id="9800709at2"/>
<dbReference type="Gene3D" id="1.10.10.10">
    <property type="entry name" value="Winged helix-like DNA-binding domain superfamily/Winged helix DNA-binding domain"/>
    <property type="match status" value="1"/>
</dbReference>